<evidence type="ECO:0000313" key="3">
    <source>
        <dbReference type="Proteomes" id="UP001370758"/>
    </source>
</evidence>
<dbReference type="InterPro" id="IPR025676">
    <property type="entry name" value="Clr5_dom"/>
</dbReference>
<name>A0AAV9WHZ2_9PEZI</name>
<comment type="caution">
    <text evidence="2">The sequence shown here is derived from an EMBL/GenBank/DDBJ whole genome shotgun (WGS) entry which is preliminary data.</text>
</comment>
<sequence>MDVQWKPPQSGVAGPKKRVTRAIGEEEMKQYKPTILKLIEQGAYQSTINALRDEHQFEISMDQLKKHLKIWRVQKKPRRNVPTPGGAIVPDKKTALIFRSKNPFASTSAASPYTPGQFSSLAIASFPSSMGTLSDQMGEVAQASSLHGWDGPPAPHALLLGNQTNRDQIPPSFDDALMISSLRLRSSRPMAPM</sequence>
<protein>
    <recommendedName>
        <fullName evidence="1">Clr5 domain-containing protein</fullName>
    </recommendedName>
</protein>
<dbReference type="EMBL" id="JAVHJL010000004">
    <property type="protein sequence ID" value="KAK6505802.1"/>
    <property type="molecule type" value="Genomic_DNA"/>
</dbReference>
<proteinExistence type="predicted"/>
<dbReference type="Proteomes" id="UP001370758">
    <property type="component" value="Unassembled WGS sequence"/>
</dbReference>
<feature type="domain" description="Clr5" evidence="1">
    <location>
        <begin position="25"/>
        <end position="75"/>
    </location>
</feature>
<reference evidence="2 3" key="1">
    <citation type="submission" date="2023-08" db="EMBL/GenBank/DDBJ databases">
        <authorList>
            <person name="Palmer J.M."/>
        </authorList>
    </citation>
    <scope>NUCLEOTIDE SEQUENCE [LARGE SCALE GENOMIC DNA]</scope>
    <source>
        <strain evidence="2 3">TWF481</strain>
    </source>
</reference>
<organism evidence="2 3">
    <name type="scientific">Arthrobotrys musiformis</name>
    <dbReference type="NCBI Taxonomy" id="47236"/>
    <lineage>
        <taxon>Eukaryota</taxon>
        <taxon>Fungi</taxon>
        <taxon>Dikarya</taxon>
        <taxon>Ascomycota</taxon>
        <taxon>Pezizomycotina</taxon>
        <taxon>Orbiliomycetes</taxon>
        <taxon>Orbiliales</taxon>
        <taxon>Orbiliaceae</taxon>
        <taxon>Arthrobotrys</taxon>
    </lineage>
</organism>
<gene>
    <name evidence="2" type="ORF">TWF481_007693</name>
</gene>
<evidence type="ECO:0000259" key="1">
    <source>
        <dbReference type="Pfam" id="PF14420"/>
    </source>
</evidence>
<accession>A0AAV9WHZ2</accession>
<evidence type="ECO:0000313" key="2">
    <source>
        <dbReference type="EMBL" id="KAK6505802.1"/>
    </source>
</evidence>
<keyword evidence="3" id="KW-1185">Reference proteome</keyword>
<dbReference type="Pfam" id="PF14420">
    <property type="entry name" value="Clr5"/>
    <property type="match status" value="1"/>
</dbReference>
<dbReference type="AlphaFoldDB" id="A0AAV9WHZ2"/>